<gene>
    <name evidence="3" type="ORF">VTL71DRAFT_7579</name>
</gene>
<feature type="region of interest" description="Disordered" evidence="1">
    <location>
        <begin position="91"/>
        <end position="117"/>
    </location>
</feature>
<evidence type="ECO:0000313" key="3">
    <source>
        <dbReference type="EMBL" id="KAL2061306.1"/>
    </source>
</evidence>
<dbReference type="Gene3D" id="3.30.710.10">
    <property type="entry name" value="Potassium Channel Kv1.1, Chain A"/>
    <property type="match status" value="1"/>
</dbReference>
<feature type="region of interest" description="Disordered" evidence="1">
    <location>
        <begin position="140"/>
        <end position="170"/>
    </location>
</feature>
<evidence type="ECO:0000256" key="1">
    <source>
        <dbReference type="SAM" id="MobiDB-lite"/>
    </source>
</evidence>
<name>A0ABR4BW20_9HELO</name>
<dbReference type="SUPFAM" id="SSF54695">
    <property type="entry name" value="POZ domain"/>
    <property type="match status" value="1"/>
</dbReference>
<dbReference type="PANTHER" id="PTHR47843">
    <property type="entry name" value="BTB DOMAIN-CONTAINING PROTEIN-RELATED"/>
    <property type="match status" value="1"/>
</dbReference>
<dbReference type="Proteomes" id="UP001595075">
    <property type="component" value="Unassembled WGS sequence"/>
</dbReference>
<dbReference type="PROSITE" id="PS50097">
    <property type="entry name" value="BTB"/>
    <property type="match status" value="1"/>
</dbReference>
<evidence type="ECO:0000259" key="2">
    <source>
        <dbReference type="PROSITE" id="PS50097"/>
    </source>
</evidence>
<keyword evidence="4" id="KW-1185">Reference proteome</keyword>
<organism evidence="3 4">
    <name type="scientific">Oculimacula yallundae</name>
    <dbReference type="NCBI Taxonomy" id="86028"/>
    <lineage>
        <taxon>Eukaryota</taxon>
        <taxon>Fungi</taxon>
        <taxon>Dikarya</taxon>
        <taxon>Ascomycota</taxon>
        <taxon>Pezizomycotina</taxon>
        <taxon>Leotiomycetes</taxon>
        <taxon>Helotiales</taxon>
        <taxon>Ploettnerulaceae</taxon>
        <taxon>Oculimacula</taxon>
    </lineage>
</organism>
<dbReference type="InterPro" id="IPR000210">
    <property type="entry name" value="BTB/POZ_dom"/>
</dbReference>
<proteinExistence type="predicted"/>
<reference evidence="3 4" key="1">
    <citation type="journal article" date="2024" name="Commun. Biol.">
        <title>Comparative genomic analysis of thermophilic fungi reveals convergent evolutionary adaptations and gene losses.</title>
        <authorList>
            <person name="Steindorff A.S."/>
            <person name="Aguilar-Pontes M.V."/>
            <person name="Robinson A.J."/>
            <person name="Andreopoulos B."/>
            <person name="LaButti K."/>
            <person name="Kuo A."/>
            <person name="Mondo S."/>
            <person name="Riley R."/>
            <person name="Otillar R."/>
            <person name="Haridas S."/>
            <person name="Lipzen A."/>
            <person name="Grimwood J."/>
            <person name="Schmutz J."/>
            <person name="Clum A."/>
            <person name="Reid I.D."/>
            <person name="Moisan M.C."/>
            <person name="Butler G."/>
            <person name="Nguyen T.T.M."/>
            <person name="Dewar K."/>
            <person name="Conant G."/>
            <person name="Drula E."/>
            <person name="Henrissat B."/>
            <person name="Hansel C."/>
            <person name="Singer S."/>
            <person name="Hutchinson M.I."/>
            <person name="de Vries R.P."/>
            <person name="Natvig D.O."/>
            <person name="Powell A.J."/>
            <person name="Tsang A."/>
            <person name="Grigoriev I.V."/>
        </authorList>
    </citation>
    <scope>NUCLEOTIDE SEQUENCE [LARGE SCALE GENOMIC DNA]</scope>
    <source>
        <strain evidence="3 4">CBS 494.80</strain>
    </source>
</reference>
<accession>A0ABR4BW20</accession>
<comment type="caution">
    <text evidence="3">The sequence shown here is derived from an EMBL/GenBank/DDBJ whole genome shotgun (WGS) entry which is preliminary data.</text>
</comment>
<feature type="domain" description="BTB" evidence="2">
    <location>
        <begin position="28"/>
        <end position="85"/>
    </location>
</feature>
<evidence type="ECO:0000313" key="4">
    <source>
        <dbReference type="Proteomes" id="UP001595075"/>
    </source>
</evidence>
<dbReference type="EMBL" id="JAZHXI010000019">
    <property type="protein sequence ID" value="KAL2061306.1"/>
    <property type="molecule type" value="Genomic_DNA"/>
</dbReference>
<protein>
    <recommendedName>
        <fullName evidence="2">BTB domain-containing protein</fullName>
    </recommendedName>
</protein>
<sequence length="343" mass="38597">MSPSFPEIINSRVFKFRVGESKDGTPTEFSVHEEAIAQLSQPLHSLLKGELLEAQTGCAVWPSTSKEAFERFIQFAYTGDYSIPETKPCTRMAESGTGSPPGQFLSGFSGGSKENGDTVEKTAEMYDSFEELMSSFKGKKDKKGKKMAKKETRGWGTYEPVEPQPEPEPEPYLMPVFRTGRDSYPDPPLPLSPRTLTVEFRSLSFPPPASRNIHHLTCEPAEIFEPGRSYSNVFLAHAALYILGDFWLVDNLKALALHKLHKTLCIFQLNDENMMDIVDLARYAYREEGKGMEAGIGSLRSLVCQHMAWNAEVLSLHTGFMDFFAEGGQFVRDFFRFAVQRMQ</sequence>
<dbReference type="InterPro" id="IPR011333">
    <property type="entry name" value="SKP1/BTB/POZ_sf"/>
</dbReference>
<dbReference type="CDD" id="cd18186">
    <property type="entry name" value="BTB_POZ_ZBTB_KLHL-like"/>
    <property type="match status" value="1"/>
</dbReference>